<name>A0A9P8VTZ0_9HYPO</name>
<evidence type="ECO:0000313" key="4">
    <source>
        <dbReference type="Proteomes" id="UP000777438"/>
    </source>
</evidence>
<proteinExistence type="predicted"/>
<evidence type="ECO:0008006" key="5">
    <source>
        <dbReference type="Google" id="ProtNLM"/>
    </source>
</evidence>
<evidence type="ECO:0000313" key="3">
    <source>
        <dbReference type="EMBL" id="KAH6876553.1"/>
    </source>
</evidence>
<accession>A0A9P8VTZ0</accession>
<dbReference type="AlphaFoldDB" id="A0A9P8VTZ0"/>
<feature type="region of interest" description="Disordered" evidence="2">
    <location>
        <begin position="320"/>
        <end position="339"/>
    </location>
</feature>
<sequence length="1181" mass="133675">MTKSQNSCAFFIHQPQPPYSFASSRDPSNMSDPFSVAGTAVGIASLGIQVCQGFVSYLQSIEGRKQQITDGLREIQALIPILYSLNNLLSSIDRQRGTELFALQECLRDSEKKLLELQQLLITLRGPESSLTSKGKMKETARSLIYPFREESLIALRMTVHNPFSKCPQANDDFRKSEISHHDHMETIEASTQRLEVESKNQSDRMRDMNNQMEKNLDQLRSMDRSVNDALDAIKRQLTGTEWRLQDFGQNISGKLTLIEADTSSIASRSLITAERMIEMMDKLDSHSALMSTLNMSISRINHDESQSCMRLRPRPFDQLPTPSFRNDSSSRTLSTASRATQEGCGCGKEIRWSSFSFAFGNVKFQFDQDSPWQHTRGCKLYGIARKTKRNIKAQFPVSLAWLSTRITLACIDYKIGTSSPGVSVRYRNVVPMSQSPFFEELEIFENSIRLSRSSNEAIGEIESFERAILSLYREQRTLPSDRDERGRSHTVMLMDIVTYPTVAGILCSDSSVLSALLPLLQTMIQIVSADDESVNMSKALFAVLSFLPVGGQDVGMNRRKLISFLASSFHFKADGIFSRALYHNLIPDMSTLPDVVHACTDKPALAIQGPPITRALLLQSVNALEKCISSNPQAPMETVEGYSTLHISATWPERLKRLLATEARKFINDCFKLNGSHTRCISPIMRAMRGGCAESVDLLLRAGCRVDLDENLVLPLRDTSRECVSLIAERLFQMRRELLELARPANLCKALDAAYVFVPPALRVPWHYKTIYHYPGLRIDHFRIFFDRGFQVCNAHNHMGLTPIMVWRPKTFLLDYMNFRHDCLDGNEALAIFSWIKEQGFLSETPTDPLNLRLNTHATGWHYLASMLGSGVTKYAAEAIVTPLAYEMMKQLPSALVRDNCACWCNPDGKGCSAFKSLLKAHADSSGIGRLPFMEATALFFRHCFFHRNDPNIDIKLREPSGLFVELVRLLTFEALDMRHTCCVLKRVGPEKICSIVFPSTKWDDEDFPGNRFDNHETPFAIVDRDPEEVQEIRSDEREQREARQLDALMTEFTSQMGKTGSSPEGFIWGYWRRRISELFAVNDDAVGDMKRYVGAVKTYVLPKRVRCFLGDRFDLLREAKKGIQGHNENENNGGKALIEGIDPSQPGRYCDHGDGIQAQLEARVMETSLFARKWKREHQ</sequence>
<keyword evidence="1" id="KW-0175">Coiled coil</keyword>
<organism evidence="3 4">
    <name type="scientific">Thelonectria olida</name>
    <dbReference type="NCBI Taxonomy" id="1576542"/>
    <lineage>
        <taxon>Eukaryota</taxon>
        <taxon>Fungi</taxon>
        <taxon>Dikarya</taxon>
        <taxon>Ascomycota</taxon>
        <taxon>Pezizomycotina</taxon>
        <taxon>Sordariomycetes</taxon>
        <taxon>Hypocreomycetidae</taxon>
        <taxon>Hypocreales</taxon>
        <taxon>Nectriaceae</taxon>
        <taxon>Thelonectria</taxon>
    </lineage>
</organism>
<feature type="compositionally biased region" description="Low complexity" evidence="2">
    <location>
        <begin position="330"/>
        <end position="339"/>
    </location>
</feature>
<comment type="caution">
    <text evidence="3">The sequence shown here is derived from an EMBL/GenBank/DDBJ whole genome shotgun (WGS) entry which is preliminary data.</text>
</comment>
<evidence type="ECO:0000256" key="2">
    <source>
        <dbReference type="SAM" id="MobiDB-lite"/>
    </source>
</evidence>
<dbReference type="EMBL" id="JAGPYM010000034">
    <property type="protein sequence ID" value="KAH6876553.1"/>
    <property type="molecule type" value="Genomic_DNA"/>
</dbReference>
<reference evidence="3 4" key="1">
    <citation type="journal article" date="2021" name="Nat. Commun.">
        <title>Genetic determinants of endophytism in the Arabidopsis root mycobiome.</title>
        <authorList>
            <person name="Mesny F."/>
            <person name="Miyauchi S."/>
            <person name="Thiergart T."/>
            <person name="Pickel B."/>
            <person name="Atanasova L."/>
            <person name="Karlsson M."/>
            <person name="Huettel B."/>
            <person name="Barry K.W."/>
            <person name="Haridas S."/>
            <person name="Chen C."/>
            <person name="Bauer D."/>
            <person name="Andreopoulos W."/>
            <person name="Pangilinan J."/>
            <person name="LaButti K."/>
            <person name="Riley R."/>
            <person name="Lipzen A."/>
            <person name="Clum A."/>
            <person name="Drula E."/>
            <person name="Henrissat B."/>
            <person name="Kohler A."/>
            <person name="Grigoriev I.V."/>
            <person name="Martin F.M."/>
            <person name="Hacquard S."/>
        </authorList>
    </citation>
    <scope>NUCLEOTIDE SEQUENCE [LARGE SCALE GENOMIC DNA]</scope>
    <source>
        <strain evidence="3 4">MPI-CAGE-CH-0241</strain>
    </source>
</reference>
<keyword evidence="4" id="KW-1185">Reference proteome</keyword>
<gene>
    <name evidence="3" type="ORF">B0T10DRAFT_552429</name>
</gene>
<dbReference type="OrthoDB" id="1577640at2759"/>
<dbReference type="Proteomes" id="UP000777438">
    <property type="component" value="Unassembled WGS sequence"/>
</dbReference>
<evidence type="ECO:0000256" key="1">
    <source>
        <dbReference type="SAM" id="Coils"/>
    </source>
</evidence>
<feature type="coiled-coil region" evidence="1">
    <location>
        <begin position="192"/>
        <end position="223"/>
    </location>
</feature>
<protein>
    <recommendedName>
        <fullName evidence="5">Fungal N-terminal domain-containing protein</fullName>
    </recommendedName>
</protein>